<comment type="caution">
    <text evidence="7">The sequence shown here is derived from an EMBL/GenBank/DDBJ whole genome shotgun (WGS) entry which is preliminary data.</text>
</comment>
<gene>
    <name evidence="7" type="ORF">V6N11_062415</name>
</gene>
<evidence type="ECO:0000256" key="2">
    <source>
        <dbReference type="ARBA" id="ARBA00005581"/>
    </source>
</evidence>
<evidence type="ECO:0000256" key="5">
    <source>
        <dbReference type="ARBA" id="ARBA00022729"/>
    </source>
</evidence>
<sequence length="130" mass="15215">MAFSGKNWSLSLVFFMLLLTWGDCVVIKIVNRLSQGTDLKVHCESGDDDLGKKTISFGKSWEFEFIPNIWLNTLYFCRFSWQGVSKRFDVYDGFKHDACRGVCGWIVSRQGLCTNPYLLYPHRFYCYPWP</sequence>
<keyword evidence="3 6" id="KW-0713">Self-incompatibility</keyword>
<comment type="similarity">
    <text evidence="2 6">Belongs to the plant self-incompatibility (S1) protein family.</text>
</comment>
<protein>
    <recommendedName>
        <fullName evidence="6">S-protein homolog</fullName>
    </recommendedName>
</protein>
<dbReference type="Pfam" id="PF05938">
    <property type="entry name" value="Self-incomp_S1"/>
    <property type="match status" value="1"/>
</dbReference>
<keyword evidence="8" id="KW-1185">Reference proteome</keyword>
<evidence type="ECO:0000256" key="6">
    <source>
        <dbReference type="RuleBase" id="RU367044"/>
    </source>
</evidence>
<feature type="chain" id="PRO_5045011333" description="S-protein homolog" evidence="6">
    <location>
        <begin position="25"/>
        <end position="130"/>
    </location>
</feature>
<feature type="signal peptide" evidence="6">
    <location>
        <begin position="1"/>
        <end position="24"/>
    </location>
</feature>
<dbReference type="PANTHER" id="PTHR31232:SF43">
    <property type="entry name" value="S-PROTEIN HOMOLOG 29-RELATED"/>
    <property type="match status" value="1"/>
</dbReference>
<reference evidence="7 8" key="1">
    <citation type="journal article" date="2024" name="G3 (Bethesda)">
        <title>Genome assembly of Hibiscus sabdariffa L. provides insights into metabolisms of medicinal natural products.</title>
        <authorList>
            <person name="Kim T."/>
        </authorList>
    </citation>
    <scope>NUCLEOTIDE SEQUENCE [LARGE SCALE GENOMIC DNA]</scope>
    <source>
        <strain evidence="7">TK-2024</strain>
        <tissue evidence="7">Old leaves</tissue>
    </source>
</reference>
<evidence type="ECO:0000256" key="3">
    <source>
        <dbReference type="ARBA" id="ARBA00022471"/>
    </source>
</evidence>
<evidence type="ECO:0000313" key="8">
    <source>
        <dbReference type="Proteomes" id="UP001396334"/>
    </source>
</evidence>
<comment type="subcellular location">
    <subcellularLocation>
        <location evidence="1 6">Secreted</location>
    </subcellularLocation>
</comment>
<dbReference type="EMBL" id="JBBPBN010000052">
    <property type="protein sequence ID" value="KAK8991400.1"/>
    <property type="molecule type" value="Genomic_DNA"/>
</dbReference>
<keyword evidence="5 6" id="KW-0732">Signal</keyword>
<dbReference type="PANTHER" id="PTHR31232">
    <property type="match status" value="1"/>
</dbReference>
<organism evidence="7 8">
    <name type="scientific">Hibiscus sabdariffa</name>
    <name type="common">roselle</name>
    <dbReference type="NCBI Taxonomy" id="183260"/>
    <lineage>
        <taxon>Eukaryota</taxon>
        <taxon>Viridiplantae</taxon>
        <taxon>Streptophyta</taxon>
        <taxon>Embryophyta</taxon>
        <taxon>Tracheophyta</taxon>
        <taxon>Spermatophyta</taxon>
        <taxon>Magnoliopsida</taxon>
        <taxon>eudicotyledons</taxon>
        <taxon>Gunneridae</taxon>
        <taxon>Pentapetalae</taxon>
        <taxon>rosids</taxon>
        <taxon>malvids</taxon>
        <taxon>Malvales</taxon>
        <taxon>Malvaceae</taxon>
        <taxon>Malvoideae</taxon>
        <taxon>Hibiscus</taxon>
    </lineage>
</organism>
<evidence type="ECO:0000313" key="7">
    <source>
        <dbReference type="EMBL" id="KAK8991400.1"/>
    </source>
</evidence>
<dbReference type="Proteomes" id="UP001396334">
    <property type="component" value="Unassembled WGS sequence"/>
</dbReference>
<proteinExistence type="inferred from homology"/>
<keyword evidence="4 6" id="KW-0964">Secreted</keyword>
<evidence type="ECO:0000256" key="1">
    <source>
        <dbReference type="ARBA" id="ARBA00004613"/>
    </source>
</evidence>
<name>A0ABR2PSH9_9ROSI</name>
<accession>A0ABR2PSH9</accession>
<evidence type="ECO:0000256" key="4">
    <source>
        <dbReference type="ARBA" id="ARBA00022525"/>
    </source>
</evidence>
<dbReference type="InterPro" id="IPR010264">
    <property type="entry name" value="Self-incomp_S1"/>
</dbReference>